<dbReference type="EMBL" id="CP010868">
    <property type="protein sequence ID" value="AJM91246.1"/>
    <property type="molecule type" value="Genomic_DNA"/>
</dbReference>
<dbReference type="GeneID" id="41599197"/>
<feature type="transmembrane region" description="Helical" evidence="1">
    <location>
        <begin position="225"/>
        <end position="249"/>
    </location>
</feature>
<dbReference type="OrthoDB" id="11098at2157"/>
<evidence type="ECO:0000259" key="2">
    <source>
        <dbReference type="Pfam" id="PF00535"/>
    </source>
</evidence>
<feature type="domain" description="Glycosyltransferase 2-like" evidence="2">
    <location>
        <begin position="5"/>
        <end position="158"/>
    </location>
</feature>
<dbReference type="Pfam" id="PF00535">
    <property type="entry name" value="Glycos_transf_2"/>
    <property type="match status" value="1"/>
</dbReference>
<reference evidence="3 4" key="2">
    <citation type="journal article" date="2016" name="ISME J.">
        <title>Physiological and genomic characterization of two novel marine thaumarchaeal strains indicates niche differentiation.</title>
        <authorList>
            <person name="Bayer B."/>
            <person name="Vojvoda J."/>
            <person name="Offre P."/>
            <person name="Alves R.J."/>
            <person name="Elisabeth N.H."/>
            <person name="Garcia J.A."/>
            <person name="Volland J.M."/>
            <person name="Srivastava A."/>
            <person name="Schleper C."/>
            <person name="Herndl G.J."/>
        </authorList>
    </citation>
    <scope>NUCLEOTIDE SEQUENCE [LARGE SCALE GENOMIC DNA]</scope>
    <source>
        <strain evidence="3 4">D3C</strain>
    </source>
</reference>
<dbReference type="InterPro" id="IPR029044">
    <property type="entry name" value="Nucleotide-diphossugar_trans"/>
</dbReference>
<dbReference type="KEGG" id="nid:NPIRD3C_0022"/>
<accession>A0A0C5BSG4</accession>
<dbReference type="CDD" id="cd04179">
    <property type="entry name" value="DPM_DPG-synthase_like"/>
    <property type="match status" value="1"/>
</dbReference>
<proteinExistence type="predicted"/>
<keyword evidence="3" id="KW-0808">Transferase</keyword>
<keyword evidence="1" id="KW-0812">Transmembrane</keyword>
<name>A0A0C5BSG4_9ARCH</name>
<reference evidence="4" key="1">
    <citation type="submission" date="2015-02" db="EMBL/GenBank/DDBJ databases">
        <title>Characterization of two novel Thaumarchaeota isolated from the Northern Adriatic Sea.</title>
        <authorList>
            <person name="Bayer B."/>
            <person name="Vojvoda J."/>
            <person name="Offre P."/>
            <person name="Srivastava A."/>
            <person name="Elisabeth N."/>
            <person name="Garcia J.A.L."/>
            <person name="Schleper C."/>
            <person name="Herndl G.J."/>
        </authorList>
    </citation>
    <scope>NUCLEOTIDE SEQUENCE [LARGE SCALE GENOMIC DNA]</scope>
    <source>
        <strain evidence="4">D3C</strain>
    </source>
</reference>
<evidence type="ECO:0000256" key="1">
    <source>
        <dbReference type="SAM" id="Phobius"/>
    </source>
</evidence>
<dbReference type="Gene3D" id="3.90.550.10">
    <property type="entry name" value="Spore Coat Polysaccharide Biosynthesis Protein SpsA, Chain A"/>
    <property type="match status" value="1"/>
</dbReference>
<dbReference type="PANTHER" id="PTHR48090">
    <property type="entry name" value="UNDECAPRENYL-PHOSPHATE 4-DEOXY-4-FORMAMIDO-L-ARABINOSE TRANSFERASE-RELATED"/>
    <property type="match status" value="1"/>
</dbReference>
<gene>
    <name evidence="3" type="ORF">NPIRD3C_0022</name>
</gene>
<sequence>MKLACIPAFNEETYIEDVVKKSLPHVDQVVVCDDGSTDATAKIAKDAGAIVISQKNQGYGAAIATLFDYARKENAQIMITLDGDGQHNPEQIPLLVDAITAHNVDVAVGSRFLDDSTDVSGYRKSGIKIITSASNYGTNFKVTDSQSGFRAYSKVAIDAIHPTEQGMSVSTEILLKISNKGLSVAEVPVTISYQGDTSDQHSVPHGVSVLMNTLKYVSIKHPVQFYGIPGIVLLIAGIILGGIFLDAYLSEQTVFYGSLLGSVVLFLLGAILSVTAIILFSMANLIRDRY</sequence>
<dbReference type="InterPro" id="IPR050256">
    <property type="entry name" value="Glycosyltransferase_2"/>
</dbReference>
<reference evidence="3 4" key="3">
    <citation type="journal article" date="2019" name="Int. J. Syst. Evol. Microbiol.">
        <title>Nitrosopumilus adriaticus sp. nov. and Nitrosopumilus piranensis sp. nov., two ammonia-oxidizing archaea from the Adriatic Sea and members of the class Nitrososphaeria.</title>
        <authorList>
            <person name="Bayer B."/>
            <person name="Vojvoda J."/>
            <person name="Reinthaler T."/>
            <person name="Reyes C."/>
            <person name="Pinto M."/>
            <person name="Herndl G.J."/>
        </authorList>
    </citation>
    <scope>NUCLEOTIDE SEQUENCE [LARGE SCALE GENOMIC DNA]</scope>
    <source>
        <strain evidence="3 4">D3C</strain>
    </source>
</reference>
<dbReference type="PANTHER" id="PTHR48090:SF7">
    <property type="entry name" value="RFBJ PROTEIN"/>
    <property type="match status" value="1"/>
</dbReference>
<keyword evidence="4" id="KW-1185">Reference proteome</keyword>
<dbReference type="AlphaFoldDB" id="A0A0C5BSG4"/>
<evidence type="ECO:0000313" key="3">
    <source>
        <dbReference type="EMBL" id="AJM91246.1"/>
    </source>
</evidence>
<keyword evidence="1" id="KW-1133">Transmembrane helix</keyword>
<dbReference type="Proteomes" id="UP000032027">
    <property type="component" value="Chromosome"/>
</dbReference>
<dbReference type="PATRIC" id="fig|1582439.9.peg.23"/>
<dbReference type="SUPFAM" id="SSF53448">
    <property type="entry name" value="Nucleotide-diphospho-sugar transferases"/>
    <property type="match status" value="1"/>
</dbReference>
<feature type="transmembrane region" description="Helical" evidence="1">
    <location>
        <begin position="255"/>
        <end position="280"/>
    </location>
</feature>
<protein>
    <submittedName>
        <fullName evidence="3">Glycosyltransferases involved in cell wall biogenesis</fullName>
    </submittedName>
</protein>
<organism evidence="3 4">
    <name type="scientific">Nitrosopumilus piranensis</name>
    <dbReference type="NCBI Taxonomy" id="1582439"/>
    <lineage>
        <taxon>Archaea</taxon>
        <taxon>Nitrososphaerota</taxon>
        <taxon>Nitrososphaeria</taxon>
        <taxon>Nitrosopumilales</taxon>
        <taxon>Nitrosopumilaceae</taxon>
        <taxon>Nitrosopumilus</taxon>
    </lineage>
</organism>
<dbReference type="HOGENOM" id="CLU_033536_7_2_2"/>
<dbReference type="RefSeq" id="WP_148702277.1">
    <property type="nucleotide sequence ID" value="NZ_CP010868.1"/>
</dbReference>
<dbReference type="InterPro" id="IPR001173">
    <property type="entry name" value="Glyco_trans_2-like"/>
</dbReference>
<keyword evidence="1" id="KW-0472">Membrane</keyword>
<evidence type="ECO:0000313" key="4">
    <source>
        <dbReference type="Proteomes" id="UP000032027"/>
    </source>
</evidence>
<dbReference type="GO" id="GO:0016740">
    <property type="term" value="F:transferase activity"/>
    <property type="evidence" value="ECO:0007669"/>
    <property type="project" value="UniProtKB-KW"/>
</dbReference>
<dbReference type="STRING" id="1582439.NPIRD3C_0022"/>